<evidence type="ECO:0000313" key="2">
    <source>
        <dbReference type="EMBL" id="CAG9336085.1"/>
    </source>
</evidence>
<dbReference type="AlphaFoldDB" id="A0AAU9K8N1"/>
<keyword evidence="3" id="KW-1185">Reference proteome</keyword>
<evidence type="ECO:0000313" key="3">
    <source>
        <dbReference type="Proteomes" id="UP001162131"/>
    </source>
</evidence>
<dbReference type="InterPro" id="IPR011043">
    <property type="entry name" value="Gal_Oxase/kelch_b-propeller"/>
</dbReference>
<evidence type="ECO:0000256" key="1">
    <source>
        <dbReference type="SAM" id="Coils"/>
    </source>
</evidence>
<reference evidence="2" key="1">
    <citation type="submission" date="2021-09" db="EMBL/GenBank/DDBJ databases">
        <authorList>
            <consortium name="AG Swart"/>
            <person name="Singh M."/>
            <person name="Singh A."/>
            <person name="Seah K."/>
            <person name="Emmerich C."/>
        </authorList>
    </citation>
    <scope>NUCLEOTIDE SEQUENCE</scope>
    <source>
        <strain evidence="2">ATCC30299</strain>
    </source>
</reference>
<dbReference type="Proteomes" id="UP001162131">
    <property type="component" value="Unassembled WGS sequence"/>
</dbReference>
<dbReference type="Pfam" id="PF01344">
    <property type="entry name" value="Kelch_1"/>
    <property type="match status" value="1"/>
</dbReference>
<proteinExistence type="predicted"/>
<dbReference type="InterPro" id="IPR015915">
    <property type="entry name" value="Kelch-typ_b-propeller"/>
</dbReference>
<dbReference type="Gene3D" id="2.120.10.80">
    <property type="entry name" value="Kelch-type beta propeller"/>
    <property type="match status" value="1"/>
</dbReference>
<name>A0AAU9K8N1_9CILI</name>
<sequence>MQNSLNMNQKQCSEPGCELEAEYGCQCTSPETYLCKLHWMKHCELPNRDHTFESVFLKPCEGTQEAILEFLKSKLSENQESRKNITVSFSQHLNSSEDSFENFLKRLDSESAEIKICFEKISEAKKLSKFEQDPLLKLLALQPNEAIEKIKPMLSCKPDSYTNINLICSLTGEIEKIIESFIKNKFEKYLENKLSGLEKTLEKHDQIINSANDFVENLKDTISTLIAENEKSKKDFEEWKQEVETKRKWEVASRNSQLSNSITDILKVSNLNKKQLNFKNWSPDVKINEIKSATLNEAFNSEIDQDSISVCSLYESEILSVPDLRFYYQDNFDTEIKKKSLYLIDKGINKNTNLIVFDTENEMEDIKTLNISDQLDSGTCIAQLPDGKFFCFGKRCPASGISLTIDKKLKICMMPSGTPCCYSSAVYFNRNIYCFGGWNDEKSPLALSERFDMNENKWIKLSPLPNPDCCLHSLIFKKNILISGSENRKLLRYSILGNDFTTIPFEFAERKRKIMVNAVRLYLIECGGFIYESEIEDDTVWKIIAPSVISEICPWQVYCLYNKETIYIGCRDLNEYYKFSLLSKNMAAILHTSQESCLTF</sequence>
<dbReference type="EMBL" id="CAJZBQ010000063">
    <property type="protein sequence ID" value="CAG9336085.1"/>
    <property type="molecule type" value="Genomic_DNA"/>
</dbReference>
<feature type="coiled-coil region" evidence="1">
    <location>
        <begin position="215"/>
        <end position="242"/>
    </location>
</feature>
<gene>
    <name evidence="2" type="ORF">BSTOLATCC_MIC65390</name>
</gene>
<keyword evidence="1" id="KW-0175">Coiled coil</keyword>
<comment type="caution">
    <text evidence="2">The sequence shown here is derived from an EMBL/GenBank/DDBJ whole genome shotgun (WGS) entry which is preliminary data.</text>
</comment>
<organism evidence="2 3">
    <name type="scientific">Blepharisma stoltei</name>
    <dbReference type="NCBI Taxonomy" id="1481888"/>
    <lineage>
        <taxon>Eukaryota</taxon>
        <taxon>Sar</taxon>
        <taxon>Alveolata</taxon>
        <taxon>Ciliophora</taxon>
        <taxon>Postciliodesmatophora</taxon>
        <taxon>Heterotrichea</taxon>
        <taxon>Heterotrichida</taxon>
        <taxon>Blepharismidae</taxon>
        <taxon>Blepharisma</taxon>
    </lineage>
</organism>
<accession>A0AAU9K8N1</accession>
<protein>
    <submittedName>
        <fullName evidence="2">Uncharacterized protein</fullName>
    </submittedName>
</protein>
<dbReference type="SUPFAM" id="SSF50965">
    <property type="entry name" value="Galactose oxidase, central domain"/>
    <property type="match status" value="1"/>
</dbReference>
<dbReference type="InterPro" id="IPR006652">
    <property type="entry name" value="Kelch_1"/>
</dbReference>